<comment type="similarity">
    <text evidence="2 7">Belongs to the ArgR family.</text>
</comment>
<evidence type="ECO:0000256" key="5">
    <source>
        <dbReference type="ARBA" id="ARBA00023125"/>
    </source>
</evidence>
<dbReference type="InterPro" id="IPR036388">
    <property type="entry name" value="WH-like_DNA-bd_sf"/>
</dbReference>
<feature type="domain" description="Arginine repressor C-terminal" evidence="10">
    <location>
        <begin position="77"/>
        <end position="141"/>
    </location>
</feature>
<dbReference type="NCBIfam" id="TIGR01529">
    <property type="entry name" value="argR_whole"/>
    <property type="match status" value="1"/>
</dbReference>
<evidence type="ECO:0000259" key="9">
    <source>
        <dbReference type="Pfam" id="PF01316"/>
    </source>
</evidence>
<dbReference type="InterPro" id="IPR020899">
    <property type="entry name" value="Arg_repress_C"/>
</dbReference>
<dbReference type="AlphaFoldDB" id="A0A380L3D3"/>
<dbReference type="Proteomes" id="UP000254634">
    <property type="component" value="Unassembled WGS sequence"/>
</dbReference>
<dbReference type="PANTHER" id="PTHR34471:SF1">
    <property type="entry name" value="ARGININE REPRESSOR"/>
    <property type="match status" value="1"/>
</dbReference>
<keyword evidence="7" id="KW-0678">Repressor</keyword>
<dbReference type="GO" id="GO:0051259">
    <property type="term" value="P:protein complex oligomerization"/>
    <property type="evidence" value="ECO:0007669"/>
    <property type="project" value="InterPro"/>
</dbReference>
<proteinExistence type="inferred from homology"/>
<evidence type="ECO:0000256" key="4">
    <source>
        <dbReference type="ARBA" id="ARBA00023015"/>
    </source>
</evidence>
<evidence type="ECO:0000313" key="12">
    <source>
        <dbReference type="Proteomes" id="UP000254634"/>
    </source>
</evidence>
<dbReference type="GO" id="GO:0005737">
    <property type="term" value="C:cytoplasm"/>
    <property type="evidence" value="ECO:0007669"/>
    <property type="project" value="UniProtKB-SubCell"/>
</dbReference>
<feature type="domain" description="Arginine repressor DNA-binding" evidence="9">
    <location>
        <begin position="1"/>
        <end position="68"/>
    </location>
</feature>
<dbReference type="STRING" id="1123307.GCA_000380065_00931"/>
<dbReference type="Gene3D" id="1.10.10.10">
    <property type="entry name" value="Winged helix-like DNA-binding domain superfamily/Winged helix DNA-binding domain"/>
    <property type="match status" value="1"/>
</dbReference>
<evidence type="ECO:0000256" key="2">
    <source>
        <dbReference type="ARBA" id="ARBA00008316"/>
    </source>
</evidence>
<keyword evidence="7" id="KW-0028">Amino-acid biosynthesis</keyword>
<dbReference type="PRINTS" id="PR01467">
    <property type="entry name" value="ARGREPRESSOR"/>
</dbReference>
<gene>
    <name evidence="11" type="primary">argR_2</name>
    <name evidence="7" type="synonym">argR</name>
    <name evidence="11" type="ORF">NCTC13765_01562</name>
</gene>
<dbReference type="Pfam" id="PF01316">
    <property type="entry name" value="Arg_repressor"/>
    <property type="match status" value="1"/>
</dbReference>
<keyword evidence="6 7" id="KW-0804">Transcription</keyword>
<comment type="pathway">
    <text evidence="7">Amino-acid biosynthesis; L-arginine biosynthesis [regulation].</text>
</comment>
<organism evidence="11 12">
    <name type="scientific">Streptococcus massiliensis</name>
    <dbReference type="NCBI Taxonomy" id="313439"/>
    <lineage>
        <taxon>Bacteria</taxon>
        <taxon>Bacillati</taxon>
        <taxon>Bacillota</taxon>
        <taxon>Bacilli</taxon>
        <taxon>Lactobacillales</taxon>
        <taxon>Streptococcaceae</taxon>
        <taxon>Streptococcus</taxon>
    </lineage>
</organism>
<dbReference type="Gene3D" id="3.30.1360.40">
    <property type="match status" value="1"/>
</dbReference>
<name>A0A380L3D3_9STRE</name>
<comment type="subcellular location">
    <subcellularLocation>
        <location evidence="1 7">Cytoplasm</location>
    </subcellularLocation>
</comment>
<comment type="function">
    <text evidence="7">Regulates arginine biosynthesis genes.</text>
</comment>
<evidence type="ECO:0000256" key="8">
    <source>
        <dbReference type="NCBIfam" id="TIGR01529"/>
    </source>
</evidence>
<dbReference type="SUPFAM" id="SSF46785">
    <property type="entry name" value="Winged helix' DNA-binding domain"/>
    <property type="match status" value="1"/>
</dbReference>
<dbReference type="GO" id="GO:0006526">
    <property type="term" value="P:L-arginine biosynthetic process"/>
    <property type="evidence" value="ECO:0007669"/>
    <property type="project" value="UniProtKB-UniPathway"/>
</dbReference>
<dbReference type="InterPro" id="IPR036390">
    <property type="entry name" value="WH_DNA-bd_sf"/>
</dbReference>
<dbReference type="UniPathway" id="UPA00068"/>
<dbReference type="GO" id="GO:1900079">
    <property type="term" value="P:regulation of arginine biosynthetic process"/>
    <property type="evidence" value="ECO:0007669"/>
    <property type="project" value="UniProtKB-UniRule"/>
</dbReference>
<keyword evidence="7" id="KW-0055">Arginine biosynthesis</keyword>
<evidence type="ECO:0000259" key="10">
    <source>
        <dbReference type="Pfam" id="PF02863"/>
    </source>
</evidence>
<dbReference type="GO" id="GO:0003677">
    <property type="term" value="F:DNA binding"/>
    <property type="evidence" value="ECO:0007669"/>
    <property type="project" value="UniProtKB-KW"/>
</dbReference>
<dbReference type="PANTHER" id="PTHR34471">
    <property type="entry name" value="ARGININE REPRESSOR"/>
    <property type="match status" value="1"/>
</dbReference>
<dbReference type="GO" id="GO:0003700">
    <property type="term" value="F:DNA-binding transcription factor activity"/>
    <property type="evidence" value="ECO:0007669"/>
    <property type="project" value="UniProtKB-UniRule"/>
</dbReference>
<evidence type="ECO:0000256" key="7">
    <source>
        <dbReference type="HAMAP-Rule" id="MF_00173"/>
    </source>
</evidence>
<evidence type="ECO:0000256" key="6">
    <source>
        <dbReference type="ARBA" id="ARBA00023163"/>
    </source>
</evidence>
<keyword evidence="12" id="KW-1185">Reference proteome</keyword>
<evidence type="ECO:0000256" key="3">
    <source>
        <dbReference type="ARBA" id="ARBA00022490"/>
    </source>
</evidence>
<dbReference type="InterPro" id="IPR020900">
    <property type="entry name" value="Arg_repress_DNA-bd"/>
</dbReference>
<reference evidence="11" key="1">
    <citation type="submission" date="2018-06" db="EMBL/GenBank/DDBJ databases">
        <authorList>
            <consortium name="Pathogen Informatics"/>
            <person name="Doyle S."/>
        </authorList>
    </citation>
    <scope>NUCLEOTIDE SEQUENCE [LARGE SCALE GENOMIC DNA]</scope>
    <source>
        <strain evidence="11">NCTC13765</strain>
    </source>
</reference>
<dbReference type="InterPro" id="IPR001669">
    <property type="entry name" value="Arg_repress"/>
</dbReference>
<sequence length="149" mass="16938">MQKRKRQELITKMIKEEKLSTQKEIQERLEKQGVFVTQTTLSRDMRELGLTKVRKEHQTYYVLAHETSKIDVIEFLSHHIRKVERTEFALVFHTHLGEAAVLANAVDADADDRLLGTVAGADTLLAICRSVEGAIEIEAAINARLEQLT</sequence>
<accession>A0A380L3D3</accession>
<dbReference type="HAMAP" id="MF_00173">
    <property type="entry name" value="Arg_repressor"/>
    <property type="match status" value="1"/>
</dbReference>
<dbReference type="Pfam" id="PF02863">
    <property type="entry name" value="Arg_repressor_C"/>
    <property type="match status" value="1"/>
</dbReference>
<protein>
    <recommendedName>
        <fullName evidence="7 8">Arginine repressor</fullName>
    </recommendedName>
</protein>
<keyword evidence="4 7" id="KW-0805">Transcription regulation</keyword>
<dbReference type="OrthoDB" id="9807089at2"/>
<keyword evidence="5 7" id="KW-0238">DNA-binding</keyword>
<dbReference type="SUPFAM" id="SSF55252">
    <property type="entry name" value="C-terminal domain of arginine repressor"/>
    <property type="match status" value="1"/>
</dbReference>
<dbReference type="InterPro" id="IPR036251">
    <property type="entry name" value="Arg_repress_C_sf"/>
</dbReference>
<dbReference type="RefSeq" id="WP_018371629.1">
    <property type="nucleotide sequence ID" value="NZ_UHFR01000005.1"/>
</dbReference>
<dbReference type="GO" id="GO:0034618">
    <property type="term" value="F:arginine binding"/>
    <property type="evidence" value="ECO:0007669"/>
    <property type="project" value="InterPro"/>
</dbReference>
<dbReference type="EMBL" id="UHFR01000005">
    <property type="protein sequence ID" value="SUN77040.1"/>
    <property type="molecule type" value="Genomic_DNA"/>
</dbReference>
<keyword evidence="3 7" id="KW-0963">Cytoplasm</keyword>
<evidence type="ECO:0000256" key="1">
    <source>
        <dbReference type="ARBA" id="ARBA00004496"/>
    </source>
</evidence>
<evidence type="ECO:0000313" key="11">
    <source>
        <dbReference type="EMBL" id="SUN77040.1"/>
    </source>
</evidence>